<dbReference type="PROSITE" id="PS51154">
    <property type="entry name" value="MACRO"/>
    <property type="match status" value="1"/>
</dbReference>
<dbReference type="GO" id="GO:0006508">
    <property type="term" value="P:proteolysis"/>
    <property type="evidence" value="ECO:0007669"/>
    <property type="project" value="UniProtKB-KW"/>
</dbReference>
<dbReference type="GO" id="GO:0008242">
    <property type="term" value="F:omega peptidase activity"/>
    <property type="evidence" value="ECO:0007669"/>
    <property type="project" value="InterPro"/>
</dbReference>
<keyword evidence="9" id="KW-1192">Host mRNA suppression by virus</keyword>
<dbReference type="EMBL" id="KF636752">
    <property type="protein sequence ID" value="AIL94214.1"/>
    <property type="molecule type" value="Genomic_RNA"/>
</dbReference>
<dbReference type="InterPro" id="IPR046435">
    <property type="entry name" value="N7_MTase_CoV"/>
</dbReference>
<evidence type="ECO:0000256" key="49">
    <source>
        <dbReference type="ARBA" id="ARBA00023258"/>
    </source>
</evidence>
<dbReference type="PROSITE" id="PS51994">
    <property type="entry name" value="BCOV_NSP3E_G2M"/>
    <property type="match status" value="1"/>
</dbReference>
<feature type="domain" description="AV-Nsp11N/CoV-Nsp15M" evidence="94">
    <location>
        <begin position="6657"/>
        <end position="6789"/>
    </location>
</feature>
<dbReference type="Gene3D" id="1.10.150.420">
    <property type="entry name" value="Coronavirus nonstructural protein 4 C-terminus"/>
    <property type="match status" value="1"/>
</dbReference>
<evidence type="ECO:0000256" key="57">
    <source>
        <dbReference type="ARBA" id="ARBA00047995"/>
    </source>
</evidence>
<dbReference type="CDD" id="cd21171">
    <property type="entry name" value="NTD_alpha_betaCoV_Nsp15-like"/>
    <property type="match status" value="1"/>
</dbReference>
<dbReference type="GO" id="GO:0003724">
    <property type="term" value="F:RNA helicase activity"/>
    <property type="evidence" value="ECO:0007669"/>
    <property type="project" value="UniProtKB-EC"/>
</dbReference>
<dbReference type="Pfam" id="PF06471">
    <property type="entry name" value="CoV_ExoN"/>
    <property type="match status" value="1"/>
</dbReference>
<evidence type="ECO:0000256" key="3">
    <source>
        <dbReference type="ARBA" id="ARBA00001946"/>
    </source>
</evidence>
<dbReference type="CDD" id="cd21467">
    <property type="entry name" value="Ubl1_cv_Nsp3_N-like"/>
    <property type="match status" value="1"/>
</dbReference>
<feature type="domain" description="Nsp9 ssRNA-binding" evidence="87">
    <location>
        <begin position="4285"/>
        <end position="4396"/>
    </location>
</feature>
<dbReference type="Gene3D" id="3.40.50.150">
    <property type="entry name" value="Vaccinia Virus protein VP39"/>
    <property type="match status" value="1"/>
</dbReference>
<dbReference type="Gene3D" id="3.30.160.820">
    <property type="entry name" value="Nsp15 N-terminal domain-like"/>
    <property type="match status" value="1"/>
</dbReference>
<evidence type="ECO:0000259" key="93">
    <source>
        <dbReference type="PROSITE" id="PS51960"/>
    </source>
</evidence>
<feature type="domain" description="RdRp catalytic" evidence="70">
    <location>
        <begin position="5146"/>
        <end position="5308"/>
    </location>
</feature>
<dbReference type="GO" id="GO:0019082">
    <property type="term" value="P:viral protein processing"/>
    <property type="evidence" value="ECO:0007669"/>
    <property type="project" value="InterPro"/>
</dbReference>
<evidence type="ECO:0000256" key="64">
    <source>
        <dbReference type="PROSITE-ProRule" id="PRU01303"/>
    </source>
</evidence>
<dbReference type="InterPro" id="IPR044330">
    <property type="entry name" value="NSP15_alpha_betaCoV_N"/>
</dbReference>
<dbReference type="CDD" id="cd21713">
    <property type="entry name" value="TM_Y_betaCoV_Nsp3_C"/>
    <property type="match status" value="1"/>
</dbReference>
<feature type="compositionally biased region" description="Acidic residues" evidence="68">
    <location>
        <begin position="959"/>
        <end position="973"/>
    </location>
</feature>
<dbReference type="InterPro" id="IPR044864">
    <property type="entry name" value="NSP3_SUD-N_bCoV"/>
</dbReference>
<evidence type="ECO:0000256" key="16">
    <source>
        <dbReference type="ARBA" id="ARBA00022679"/>
    </source>
</evidence>
<feature type="transmembrane region" description="Helical" evidence="69">
    <location>
        <begin position="2915"/>
        <end position="2933"/>
    </location>
</feature>
<keyword evidence="21" id="KW-0677">Repeat</keyword>
<dbReference type="Gene3D" id="3.30.70.3540">
    <property type="entry name" value="Nsp8 replicase, head domain"/>
    <property type="match status" value="1"/>
</dbReference>
<feature type="domain" description="3Ecto" evidence="98">
    <location>
        <begin position="2385"/>
        <end position="2456"/>
    </location>
</feature>
<dbReference type="Gene3D" id="2.60.120.1680">
    <property type="match status" value="1"/>
</dbReference>
<reference evidence="102" key="1">
    <citation type="submission" date="2013-09" db="EMBL/GenBank/DDBJ databases">
        <title>Characterization of a novel betacoronavirus subgroup related to subgroup B from Hipposideros pratti bats in China.</title>
        <authorList>
            <person name="Wu Z."/>
            <person name="Yang L."/>
            <person name="Yang F."/>
            <person name="Ren X."/>
            <person name="Jin Q."/>
        </authorList>
    </citation>
    <scope>NUCLEOTIDE SEQUENCE [LARGE SCALE GENOMIC DNA]</scope>
</reference>
<dbReference type="CDD" id="cd21473">
    <property type="entry name" value="cv_Nsp4_TM"/>
    <property type="match status" value="1"/>
</dbReference>
<comment type="subunit">
    <text evidence="53">Interacts with nsp7 and nsp8 to form the replication-transcription complex (RTC): nsp12, nsp7, two subunits of nsp8, and up to two subunits of nsp13. Interacts with nsp9.</text>
</comment>
<feature type="domain" description="Ubiquitin-like" evidence="80">
    <location>
        <begin position="1681"/>
        <end position="1736"/>
    </location>
</feature>
<dbReference type="InterPro" id="IPR046438">
    <property type="entry name" value="NIV_2_O_MTASE"/>
</dbReference>
<dbReference type="InterPro" id="IPR038400">
    <property type="entry name" value="NSP3_SUD-M_sf_bCoV"/>
</dbReference>
<evidence type="ECO:0000256" key="44">
    <source>
        <dbReference type="ARBA" id="ARBA00023157"/>
    </source>
</evidence>
<comment type="cofactor">
    <cofactor evidence="2">
        <name>Mn(2+)</name>
        <dbReference type="ChEBI" id="CHEBI:29035"/>
    </cofactor>
</comment>
<feature type="region of interest" description="Y2" evidence="65">
    <location>
        <begin position="2625"/>
        <end position="2719"/>
    </location>
</feature>
<feature type="active site" evidence="64">
    <location>
        <position position="6851"/>
    </location>
</feature>
<dbReference type="KEGG" id="vg:20522562"/>
<dbReference type="Pfam" id="PF19218">
    <property type="entry name" value="CoV_NSP3_C"/>
    <property type="match status" value="1"/>
</dbReference>
<feature type="active site" evidence="62">
    <location>
        <position position="6160"/>
    </location>
</feature>
<dbReference type="GO" id="GO:0039579">
    <property type="term" value="P:symbiont-mediated suppression of host ISG15-protein conjugation"/>
    <property type="evidence" value="ECO:0007669"/>
    <property type="project" value="UniProtKB-KW"/>
</dbReference>
<keyword evidence="23" id="KW-0688">Ribosomal frameshifting</keyword>
<evidence type="ECO:0000256" key="43">
    <source>
        <dbReference type="ARBA" id="ARBA00023136"/>
    </source>
</evidence>
<feature type="binding site" evidence="63">
    <location>
        <begin position="6399"/>
        <end position="6405"/>
    </location>
    <ligand>
        <name>S-adenosyl-L-methionine</name>
        <dbReference type="ChEBI" id="CHEBI:59789"/>
    </ligand>
</feature>
<dbReference type="GO" id="GO:0033644">
    <property type="term" value="C:host cell membrane"/>
    <property type="evidence" value="ECO:0007669"/>
    <property type="project" value="UniProtKB-SubCell"/>
</dbReference>
<dbReference type="InterPro" id="IPR032592">
    <property type="entry name" value="NSP3_NAB_bCoV"/>
</dbReference>
<feature type="domain" description="N7-MTase" evidence="90">
    <location>
        <begin position="6364"/>
        <end position="6595"/>
    </location>
</feature>
<evidence type="ECO:0000256" key="27">
    <source>
        <dbReference type="ARBA" id="ARBA00022801"/>
    </source>
</evidence>
<dbReference type="Gene3D" id="3.40.50.300">
    <property type="entry name" value="P-loop containing nucleotide triphosphate hydrolases"/>
    <property type="match status" value="2"/>
</dbReference>
<dbReference type="CDD" id="cd21409">
    <property type="entry name" value="1B_cv_Nsp13-like"/>
    <property type="match status" value="1"/>
</dbReference>
<dbReference type="Pfam" id="PF20633">
    <property type="entry name" value="CoV_NSP13_stalk"/>
    <property type="match status" value="1"/>
</dbReference>
<dbReference type="InterPro" id="IPR029063">
    <property type="entry name" value="SAM-dependent_MTases_sf"/>
</dbReference>
<keyword evidence="36" id="KW-1043">Host membrane</keyword>
<feature type="active site" evidence="64">
    <location>
        <position position="6891"/>
    </location>
</feature>
<dbReference type="PROSITE" id="PS51944">
    <property type="entry name" value="COV_NSP3D_UBL"/>
    <property type="match status" value="1"/>
</dbReference>
<dbReference type="GO" id="GO:0039694">
    <property type="term" value="P:viral RNA genome replication"/>
    <property type="evidence" value="ECO:0007669"/>
    <property type="project" value="InterPro"/>
</dbReference>
<evidence type="ECO:0000259" key="76">
    <source>
        <dbReference type="PROSITE" id="PS51940"/>
    </source>
</evidence>
<dbReference type="PROSITE" id="PS51124">
    <property type="entry name" value="PEPTIDASE_C16"/>
    <property type="match status" value="1"/>
</dbReference>
<feature type="domain" description="Nsp12 RNA-dependent RNA polymerase" evidence="84">
    <location>
        <begin position="4899"/>
        <end position="5466"/>
    </location>
</feature>
<keyword evidence="12" id="KW-1132">Decay of host mRNAs by virus</keyword>
<feature type="domain" description="Nidovirus-type SAM-dependent 2'-O-MTase" evidence="91">
    <location>
        <begin position="6950"/>
        <end position="7245"/>
    </location>
</feature>
<keyword evidence="41" id="KW-1190">Host gene expression shutoff by virus</keyword>
<keyword evidence="43 69" id="KW-0472">Membrane</keyword>
<dbReference type="GO" id="GO:0075523">
    <property type="term" value="P:viral translational frameshifting"/>
    <property type="evidence" value="ECO:0007669"/>
    <property type="project" value="UniProtKB-KW"/>
</dbReference>
<dbReference type="Pfam" id="PF19215">
    <property type="entry name" value="CoV_NSP15_C"/>
    <property type="match status" value="1"/>
</dbReference>
<evidence type="ECO:0000259" key="94">
    <source>
        <dbReference type="PROSITE" id="PS51961"/>
    </source>
</evidence>
<evidence type="ECO:0000259" key="83">
    <source>
        <dbReference type="PROSITE" id="PS51947"/>
    </source>
</evidence>
<evidence type="ECO:0000256" key="33">
    <source>
        <dbReference type="ARBA" id="ARBA00022839"/>
    </source>
</evidence>
<dbReference type="InterPro" id="IPR008740">
    <property type="entry name" value="Peptidase_C30_CoV"/>
</dbReference>
<dbReference type="CDD" id="cd21659">
    <property type="entry name" value="betaCoV_Nsp14"/>
    <property type="match status" value="1"/>
</dbReference>
<feature type="domain" description="Nsp4C" evidence="82">
    <location>
        <begin position="3306"/>
        <end position="3404"/>
    </location>
</feature>
<evidence type="ECO:0000256" key="54">
    <source>
        <dbReference type="ARBA" id="ARBA00043918"/>
    </source>
</evidence>
<evidence type="ECO:0000256" key="37">
    <source>
        <dbReference type="ARBA" id="ARBA00022876"/>
    </source>
</evidence>
<dbReference type="InterPro" id="IPR043502">
    <property type="entry name" value="DNA/RNA_pol_sf"/>
</dbReference>
<evidence type="ECO:0000259" key="87">
    <source>
        <dbReference type="PROSITE" id="PS51951"/>
    </source>
</evidence>
<dbReference type="Gene3D" id="6.10.250.2820">
    <property type="match status" value="1"/>
</dbReference>
<dbReference type="Pfam" id="PF06460">
    <property type="entry name" value="CoV_Methyltr_2"/>
    <property type="match status" value="1"/>
</dbReference>
<evidence type="ECO:0000256" key="24">
    <source>
        <dbReference type="ARBA" id="ARBA00022759"/>
    </source>
</evidence>
<comment type="cofactor">
    <cofactor evidence="3">
        <name>Mg(2+)</name>
        <dbReference type="ChEBI" id="CHEBI:18420"/>
    </cofactor>
</comment>
<dbReference type="InterPro" id="IPR001205">
    <property type="entry name" value="RNA-dir_pol_C"/>
</dbReference>
<dbReference type="InterPro" id="IPR044353">
    <property type="entry name" value="Nsp3_Ubl2_dom_CoV"/>
</dbReference>
<dbReference type="Pfam" id="PF08715">
    <property type="entry name" value="CoV_peptidase"/>
    <property type="match status" value="1"/>
</dbReference>
<evidence type="ECO:0000256" key="4">
    <source>
        <dbReference type="ARBA" id="ARBA00004301"/>
    </source>
</evidence>
<feature type="domain" description="Nsp15 N-terminal oligomerization" evidence="93">
    <location>
        <begin position="6596"/>
        <end position="6656"/>
    </location>
</feature>
<evidence type="ECO:0000256" key="26">
    <source>
        <dbReference type="ARBA" id="ARBA00022786"/>
    </source>
</evidence>
<dbReference type="CDD" id="cd21722">
    <property type="entry name" value="betaCoV_Nsp13-helicase"/>
    <property type="match status" value="1"/>
</dbReference>
<dbReference type="CDD" id="cd21401">
    <property type="entry name" value="ZBD_cv_Nsp13-like"/>
    <property type="match status" value="1"/>
</dbReference>
<keyword evidence="34" id="KW-0067">ATP-binding</keyword>
<dbReference type="Pfam" id="PF09401">
    <property type="entry name" value="CoV_NSP10"/>
    <property type="match status" value="1"/>
</dbReference>
<feature type="transmembrane region" description="Helical" evidence="69">
    <location>
        <begin position="3920"/>
        <end position="3940"/>
    </location>
</feature>
<dbReference type="PANTHER" id="PTHR43788:SF16">
    <property type="entry name" value="HELICASE WITH ZINC FINGER 2"/>
    <property type="match status" value="1"/>
</dbReference>
<feature type="domain" description="Macro" evidence="77">
    <location>
        <begin position="1475"/>
        <end position="1603"/>
    </location>
</feature>
<dbReference type="InterPro" id="IPR043178">
    <property type="entry name" value="PLpro_thumb_sf_CoV"/>
</dbReference>
<dbReference type="InterPro" id="IPR007094">
    <property type="entry name" value="RNA-dir_pol_PSvirus"/>
</dbReference>
<evidence type="ECO:0000259" key="78">
    <source>
        <dbReference type="PROSITE" id="PS51942"/>
    </source>
</evidence>
<evidence type="ECO:0000256" key="7">
    <source>
        <dbReference type="ARBA" id="ARBA00008087"/>
    </source>
</evidence>
<evidence type="ECO:0000256" key="66">
    <source>
        <dbReference type="PROSITE-ProRule" id="PRU01337"/>
    </source>
</evidence>
<dbReference type="Gene3D" id="1.10.8.1190">
    <property type="match status" value="1"/>
</dbReference>
<evidence type="ECO:0000259" key="80">
    <source>
        <dbReference type="PROSITE" id="PS51944"/>
    </source>
</evidence>
<dbReference type="PROSITE" id="PS51946">
    <property type="entry name" value="COV_NSP4C"/>
    <property type="match status" value="1"/>
</dbReference>
<dbReference type="InterPro" id="IPR044322">
    <property type="entry name" value="NSP15_M_alpha_beta_CoV"/>
</dbReference>
<feature type="domain" description="Peptidase C16" evidence="71">
    <location>
        <begin position="1749"/>
        <end position="2019"/>
    </location>
</feature>
<keyword evidence="38 60" id="KW-0694">RNA-binding</keyword>
<feature type="domain" description="Ubiquitin-like" evidence="79">
    <location>
        <begin position="820"/>
        <end position="930"/>
    </location>
</feature>
<dbReference type="InterPro" id="IPR043504">
    <property type="entry name" value="Peptidase_S1_PA_chymotrypsin"/>
</dbReference>
<dbReference type="Gene3D" id="3.40.220.10">
    <property type="entry name" value="Leucine Aminopeptidase, subunit E, domain 1"/>
    <property type="match status" value="1"/>
</dbReference>
<dbReference type="InterPro" id="IPR044357">
    <property type="entry name" value="NSP3_Ubl1_dom_CoV"/>
</dbReference>
<dbReference type="InterPro" id="IPR043611">
    <property type="entry name" value="CoV_NSP3_C"/>
</dbReference>
<evidence type="ECO:0000256" key="55">
    <source>
        <dbReference type="ARBA" id="ARBA00043928"/>
    </source>
</evidence>
<dbReference type="GO" id="GO:0085034">
    <property type="term" value="P:symbiont-mediated suppression of host NF-kappaB cascade"/>
    <property type="evidence" value="ECO:0007669"/>
    <property type="project" value="UniProtKB-KW"/>
</dbReference>
<dbReference type="Pfam" id="PF08710">
    <property type="entry name" value="CoV_NSP9"/>
    <property type="match status" value="1"/>
</dbReference>
<evidence type="ECO:0007829" key="103">
    <source>
        <dbReference type="PDB" id="8PPK"/>
    </source>
</evidence>
<dbReference type="Gene3D" id="3.40.220.20">
    <property type="entry name" value="Nsp3, SUD-M subdomain"/>
    <property type="match status" value="1"/>
</dbReference>
<keyword evidence="26" id="KW-0833">Ubl conjugation pathway</keyword>
<evidence type="ECO:0000259" key="82">
    <source>
        <dbReference type="PROSITE" id="PS51946"/>
    </source>
</evidence>
<dbReference type="GO" id="GO:0004197">
    <property type="term" value="F:cysteine-type endopeptidase activity"/>
    <property type="evidence" value="ECO:0007669"/>
    <property type="project" value="InterPro"/>
</dbReference>
<dbReference type="CDD" id="cd21732">
    <property type="entry name" value="betaCoV_PLPro"/>
    <property type="match status" value="1"/>
</dbReference>
<evidence type="ECO:0000256" key="35">
    <source>
        <dbReference type="ARBA" id="ARBA00022863"/>
    </source>
</evidence>
<accession>A0A088DIE1</accession>
<evidence type="ECO:0000256" key="58">
    <source>
        <dbReference type="ARBA" id="ARBA00049042"/>
    </source>
</evidence>
<dbReference type="Gene3D" id="1.10.8.370">
    <property type="entry name" value="nsp7 replicase"/>
    <property type="match status" value="1"/>
</dbReference>
<dbReference type="InterPro" id="IPR043609">
    <property type="entry name" value="NendoU_nidovirus"/>
</dbReference>
<dbReference type="InterPro" id="IPR042515">
    <property type="entry name" value="NSP15_N_CoV"/>
</dbReference>
<keyword evidence="29" id="KW-0788">Thiol protease</keyword>
<evidence type="ECO:0000256" key="67">
    <source>
        <dbReference type="PROSITE-ProRule" id="PRU01344"/>
    </source>
</evidence>
<dbReference type="CDD" id="cd21898">
    <property type="entry name" value="betaCoV_Nsp9"/>
    <property type="match status" value="1"/>
</dbReference>
<evidence type="ECO:0000256" key="48">
    <source>
        <dbReference type="ARBA" id="ARBA00023247"/>
    </source>
</evidence>
<dbReference type="GO" id="GO:0039520">
    <property type="term" value="P:symbiont-mediated activation of host autophagy"/>
    <property type="evidence" value="ECO:0007669"/>
    <property type="project" value="UniProtKB-KW"/>
</dbReference>
<dbReference type="InterPro" id="IPR043177">
    <property type="entry name" value="PLpro_N_sf_CoV"/>
</dbReference>
<dbReference type="Gene3D" id="3.40.50.11580">
    <property type="match status" value="1"/>
</dbReference>
<dbReference type="InterPro" id="IPR021590">
    <property type="entry name" value="NSP1_glob_bCoV"/>
</dbReference>
<keyword evidence="19 62" id="KW-0540">Nuclease</keyword>
<feature type="region of interest" description="Disordered" evidence="68">
    <location>
        <begin position="948"/>
        <end position="973"/>
    </location>
</feature>
<keyword evidence="22" id="KW-0547">Nucleotide-binding</keyword>
<evidence type="ECO:0000259" key="96">
    <source>
        <dbReference type="PROSITE" id="PS51991"/>
    </source>
</evidence>
<dbReference type="InterPro" id="IPR048672">
    <property type="entry name" value="NSP13_ZBD_CoV"/>
</dbReference>
<dbReference type="GO" id="GO:0002151">
    <property type="term" value="F:G-quadruplex RNA binding"/>
    <property type="evidence" value="ECO:0007669"/>
    <property type="project" value="InterPro"/>
</dbReference>
<evidence type="ECO:0000259" key="71">
    <source>
        <dbReference type="PROSITE" id="PS51124"/>
    </source>
</evidence>
<dbReference type="Pfam" id="PF11501">
    <property type="entry name" value="bCoV_NSP1"/>
    <property type="match status" value="1"/>
</dbReference>
<dbReference type="InterPro" id="IPR041679">
    <property type="entry name" value="DNA2/NAM7-like_C"/>
</dbReference>
<dbReference type="PROSITE" id="PS51945">
    <property type="entry name" value="BCOV_NSP3E_NAB"/>
    <property type="match status" value="1"/>
</dbReference>
<keyword evidence="17 69" id="KW-0812">Transmembrane</keyword>
<dbReference type="InterPro" id="IPR044863">
    <property type="entry name" value="NIRAN"/>
</dbReference>
<feature type="domain" description="Nsp12 Interface" evidence="100">
    <location>
        <begin position="4800"/>
        <end position="4898"/>
    </location>
</feature>
<dbReference type="InterPro" id="IPR027351">
    <property type="entry name" value="(+)RNA_virus_helicase_core_dom"/>
</dbReference>
<evidence type="ECO:0000256" key="1">
    <source>
        <dbReference type="ARBA" id="ARBA00000707"/>
    </source>
</evidence>
<dbReference type="Gene3D" id="3.10.20.350">
    <property type="match status" value="1"/>
</dbReference>
<evidence type="ECO:0000256" key="40">
    <source>
        <dbReference type="ARBA" id="ARBA00022989"/>
    </source>
</evidence>
<keyword evidence="47" id="KW-0456">Lyase</keyword>
<dbReference type="GO" id="GO:0000175">
    <property type="term" value="F:3'-5'-RNA exonuclease activity"/>
    <property type="evidence" value="ECO:0007669"/>
    <property type="project" value="InterPro"/>
</dbReference>
<dbReference type="PROSITE" id="PS51942">
    <property type="entry name" value="BCOV_NSP3C_C"/>
    <property type="match status" value="1"/>
</dbReference>
<dbReference type="InterPro" id="IPR002589">
    <property type="entry name" value="Macro_dom"/>
</dbReference>
<keyword evidence="49" id="KW-0922">Interferon antiviral system evasion</keyword>
<keyword evidence="31" id="KW-1114">Inhibition of host interferon signaling pathway by virus</keyword>
<dbReference type="InterPro" id="IPR032505">
    <property type="entry name" value="CoV_NSP4_C"/>
</dbReference>
<dbReference type="InterPro" id="IPR043612">
    <property type="entry name" value="CoV_NSP4_N"/>
</dbReference>
<evidence type="ECO:0000256" key="56">
    <source>
        <dbReference type="ARBA" id="ARBA00047984"/>
    </source>
</evidence>
<dbReference type="InterPro" id="IPR044371">
    <property type="entry name" value="Macro_X_NSP3-like"/>
</dbReference>
<dbReference type="Gene3D" id="2.40.10.250">
    <property type="entry name" value="Replicase NSP9"/>
    <property type="match status" value="1"/>
</dbReference>
<dbReference type="SUPFAM" id="SSF142877">
    <property type="entry name" value="EndoU-like"/>
    <property type="match status" value="1"/>
</dbReference>
<evidence type="ECO:0000256" key="30">
    <source>
        <dbReference type="ARBA" id="ARBA00022809"/>
    </source>
</evidence>
<dbReference type="PROSITE" id="PS51442">
    <property type="entry name" value="M_PRO"/>
    <property type="match status" value="1"/>
</dbReference>
<evidence type="ECO:0000259" key="79">
    <source>
        <dbReference type="PROSITE" id="PS51943"/>
    </source>
</evidence>
<dbReference type="PROSITE" id="PS51992">
    <property type="entry name" value="COV_NSP3_Y"/>
    <property type="match status" value="1"/>
</dbReference>
<feature type="active site" evidence="62">
    <location>
        <position position="6158"/>
    </location>
</feature>
<evidence type="ECO:0000313" key="102">
    <source>
        <dbReference type="Proteomes" id="UP000127207"/>
    </source>
</evidence>
<feature type="region of interest" description="Y4" evidence="65">
    <location>
        <begin position="2802"/>
        <end position="2902"/>
    </location>
</feature>
<dbReference type="InterPro" id="IPR043610">
    <property type="entry name" value="NSP6_CoV"/>
</dbReference>
<feature type="domain" description="Macro" evidence="76">
    <location>
        <begin position="1339"/>
        <end position="1468"/>
    </location>
</feature>
<keyword evidence="35" id="KW-1100">Inhibition of host NF-kappa-B by virus</keyword>
<dbReference type="Pfam" id="PF13087">
    <property type="entry name" value="AAA_12"/>
    <property type="match status" value="1"/>
</dbReference>
<dbReference type="InterPro" id="IPR038030">
    <property type="entry name" value="NSP1_glob_sf_bCoV"/>
</dbReference>
<keyword evidence="39" id="KW-0693">Viral RNA replication</keyword>
<comment type="function">
    <text evidence="52">Plays a role in viral RNA synthesis through two distinct activities. The N7-guanine methyltransferase activity plays a role in the formation of the cap structure GpppA-RNA. The proofreading exoribonuclease reduces the sensitivity of the virus to RNA mutagens during replication. This activity acts on both ssRNA and dsRNA in a 3'-5' direction.</text>
</comment>
<dbReference type="EMDB" id="EMD-17804"/>
<dbReference type="SUPFAM" id="SSF101816">
    <property type="entry name" value="Replicase NSP9"/>
    <property type="match status" value="1"/>
</dbReference>
<comment type="catalytic activity">
    <reaction evidence="56">
        <text>ATP + H2O = ADP + phosphate + H(+)</text>
        <dbReference type="Rhea" id="RHEA:13065"/>
        <dbReference type="ChEBI" id="CHEBI:15377"/>
        <dbReference type="ChEBI" id="CHEBI:15378"/>
        <dbReference type="ChEBI" id="CHEBI:30616"/>
        <dbReference type="ChEBI" id="CHEBI:43474"/>
        <dbReference type="ChEBI" id="CHEBI:456216"/>
        <dbReference type="EC" id="3.6.4.13"/>
    </reaction>
</comment>
<dbReference type="Pfam" id="PF08716">
    <property type="entry name" value="CoV_NSP7"/>
    <property type="match status" value="1"/>
</dbReference>
<dbReference type="InterPro" id="IPR009461">
    <property type="entry name" value="NSP16_CoV-like"/>
</dbReference>
<dbReference type="GO" id="GO:0004843">
    <property type="term" value="F:cysteine-type deubiquitinase activity"/>
    <property type="evidence" value="ECO:0007669"/>
    <property type="project" value="UniProtKB-EC"/>
</dbReference>
<evidence type="ECO:0000256" key="47">
    <source>
        <dbReference type="ARBA" id="ARBA00023239"/>
    </source>
</evidence>
<keyword evidence="45" id="KW-1035">Host cytoplasm</keyword>
<feature type="domain" description="ExoN/MTase coactivator" evidence="88">
    <location>
        <begin position="4397"/>
        <end position="4535"/>
    </location>
</feature>
<dbReference type="Gene3D" id="3.40.50.11020">
    <property type="entry name" value="Replicase polyprotein, nucleic acid-binding domain"/>
    <property type="match status" value="1"/>
</dbReference>
<keyword evidence="102" id="KW-1185">Reference proteome</keyword>
<feature type="domain" description="Peptidase C30" evidence="73">
    <location>
        <begin position="3405"/>
        <end position="3710"/>
    </location>
</feature>
<evidence type="ECO:0000256" key="50">
    <source>
        <dbReference type="ARBA" id="ARBA00023280"/>
    </source>
</evidence>
<dbReference type="PROSITE" id="PS51955">
    <property type="entry name" value="NIV_2_O_MTASE"/>
    <property type="match status" value="1"/>
</dbReference>
<dbReference type="InterPro" id="IPR009466">
    <property type="entry name" value="NSP14_CoV"/>
</dbReference>
<evidence type="ECO:0000256" key="68">
    <source>
        <dbReference type="SAM" id="MobiDB-lite"/>
    </source>
</evidence>
<keyword evidence="44" id="KW-1015">Disulfide bond</keyword>
<keyword evidence="46" id="KW-1095">Inhibition of host ISG15 by virus</keyword>
<keyword evidence="10" id="KW-0945">Host-virus interaction</keyword>
<evidence type="ECO:0000259" key="90">
    <source>
        <dbReference type="PROSITE" id="PS51954"/>
    </source>
</evidence>
<dbReference type="InterPro" id="IPR047567">
    <property type="entry name" value="NSP3_G2M_bCoV"/>
</dbReference>
<dbReference type="Pfam" id="PF01661">
    <property type="entry name" value="Macro"/>
    <property type="match status" value="1"/>
</dbReference>
<evidence type="ECO:0000259" key="97">
    <source>
        <dbReference type="PROSITE" id="PS51992"/>
    </source>
</evidence>
<feature type="domain" description="RdRp Nsp8 cofactor" evidence="86">
    <location>
        <begin position="4087"/>
        <end position="4284"/>
    </location>
</feature>
<dbReference type="SUPFAM" id="SSF143076">
    <property type="entry name" value="Coronavirus NSP8-like"/>
    <property type="match status" value="1"/>
</dbReference>
<keyword evidence="28" id="KW-0347">Helicase</keyword>
<dbReference type="InterPro" id="IPR046436">
    <property type="entry name" value="NIV_EXON"/>
</dbReference>
<dbReference type="PROSITE" id="PS51940">
    <property type="entry name" value="SARS_NSP3C_N"/>
    <property type="match status" value="1"/>
</dbReference>
<dbReference type="SUPFAM" id="SSF50494">
    <property type="entry name" value="Trypsin-like serine proteases"/>
    <property type="match status" value="1"/>
</dbReference>
<feature type="region of interest" description="GpppA-binding" evidence="63">
    <location>
        <begin position="6482"/>
        <end position="6496"/>
    </location>
</feature>
<dbReference type="PROSITE" id="PS51958">
    <property type="entry name" value="NENDOU"/>
    <property type="match status" value="1"/>
</dbReference>
<dbReference type="InterPro" id="IPR049894">
    <property type="entry name" value="COV_NSP3_3ECTO"/>
</dbReference>
<keyword evidence="15" id="KW-0645">Protease</keyword>
<keyword evidence="8" id="KW-0696">RNA-directed RNA polymerase</keyword>
<evidence type="ECO:0000259" key="92">
    <source>
        <dbReference type="PROSITE" id="PS51958"/>
    </source>
</evidence>
<dbReference type="InterPro" id="IPR022733">
    <property type="entry name" value="DPUP_SUD_C_bCoV"/>
</dbReference>
<dbReference type="CDD" id="cd21557">
    <property type="entry name" value="Macro_X_Nsp3-like"/>
    <property type="match status" value="1"/>
</dbReference>
<feature type="transmembrane region" description="Helical" evidence="69">
    <location>
        <begin position="2476"/>
        <end position="2498"/>
    </location>
</feature>
<evidence type="ECO:0000259" key="99">
    <source>
        <dbReference type="PROSITE" id="PS51994"/>
    </source>
</evidence>
<keyword evidence="103" id="KW-0002">3D-structure</keyword>
<dbReference type="GO" id="GO:0004519">
    <property type="term" value="F:endonuclease activity"/>
    <property type="evidence" value="ECO:0007669"/>
    <property type="project" value="UniProtKB-UniRule"/>
</dbReference>
<dbReference type="InterPro" id="IPR014829">
    <property type="entry name" value="NSP8_CoV"/>
</dbReference>
<comment type="catalytic activity">
    <reaction evidence="51">
        <text>uridylyl-uridylyl-ribonucleotide-RNA = a 3'-end uridylyl-2',3'-cyclophospho-uridine-RNA + a 5'-end dephospho-ribonucleoside-RNA</text>
        <dbReference type="Rhea" id="RHEA:67732"/>
        <dbReference type="Rhea" id="RHEA-COMP:13936"/>
        <dbReference type="Rhea" id="RHEA-COMP:17334"/>
        <dbReference type="Rhea" id="RHEA-COMP:17335"/>
        <dbReference type="ChEBI" id="CHEBI:138284"/>
        <dbReference type="ChEBI" id="CHEBI:173079"/>
        <dbReference type="ChEBI" id="CHEBI:173080"/>
    </reaction>
</comment>
<comment type="function">
    <text evidence="54">RNA-directed RNA polymerase that catalyzes the transcription of viral genomic and subgenomic RNAs. Acts in complex with nsp7 and nsp8 to transcribe both the minus and positive strands of genomic RNA. The kinase-like NiRAN domain of NSP12 attaches one or more nucleotides to the amino terminus of NSP9, forming a covalent RNA-protein intermediate that serves as transcription/replication primer. Subgenomic RNAs (sgRNAs) are formed by discontinuous transcription: The polymerase has the ability to pause at transcription-regulating sequences (TRS) and jump to the leader TRS, resulting in a major deletion. This creates a series of subgenomic RNAs that are replicated, transcribed and translated. In addition, Nsp12 is a subunit of the viral RNA capping enzyme that catalyzes the RNA guanylyltransferase reaction for genomic and sub-genomic RNAs. Subsequently, the NiRAN domain transfers RNA to GDP, and forms the core cap structure GpppA-RNA.</text>
</comment>
<evidence type="ECO:0000256" key="61">
    <source>
        <dbReference type="PROSITE-ProRule" id="PRU01294"/>
    </source>
</evidence>
<feature type="transmembrane region" description="Helical" evidence="69">
    <location>
        <begin position="3852"/>
        <end position="3869"/>
    </location>
</feature>
<comment type="caution">
    <text evidence="66">Lacks conserved residue(s) required for the propagation of feature annotation.</text>
</comment>
<dbReference type="InterPro" id="IPR036499">
    <property type="entry name" value="NSP9_sf_CoV"/>
</dbReference>
<evidence type="ECO:0000256" key="45">
    <source>
        <dbReference type="ARBA" id="ARBA00023200"/>
    </source>
</evidence>
<feature type="transmembrane region" description="Helical" evidence="69">
    <location>
        <begin position="3826"/>
        <end position="3845"/>
    </location>
</feature>
<evidence type="ECO:0000259" key="72">
    <source>
        <dbReference type="PROSITE" id="PS51154"/>
    </source>
</evidence>
<dbReference type="PROSITE" id="PS51950">
    <property type="entry name" value="COV_NSP8"/>
    <property type="match status" value="1"/>
</dbReference>
<evidence type="ECO:0000256" key="20">
    <source>
        <dbReference type="ARBA" id="ARBA00022723"/>
    </source>
</evidence>
<evidence type="ECO:0000259" key="81">
    <source>
        <dbReference type="PROSITE" id="PS51945"/>
    </source>
</evidence>
<dbReference type="Pfam" id="PF08717">
    <property type="entry name" value="CoV_NSP8"/>
    <property type="match status" value="1"/>
</dbReference>
<feature type="domain" description="NiRAN" evidence="83">
    <location>
        <begin position="4541"/>
        <end position="4795"/>
    </location>
</feature>
<comment type="subcellular location">
    <subcellularLocation>
        <location evidence="5">Host cytoplasm</location>
        <location evidence="5">Host perinuclear region</location>
    </subcellularLocation>
    <subcellularLocation>
        <location evidence="6">Host endoplasmic reticulum-Golgi intermediate compartment</location>
    </subcellularLocation>
    <subcellularLocation>
        <location evidence="4">Host membrane</location>
        <topology evidence="4">Multi-pass membrane protein</topology>
    </subcellularLocation>
</comment>
<evidence type="ECO:0000259" key="95">
    <source>
        <dbReference type="PROSITE" id="PS51989"/>
    </source>
</evidence>
<dbReference type="GO" id="GO:0003727">
    <property type="term" value="F:single-stranded RNA binding"/>
    <property type="evidence" value="ECO:0007669"/>
    <property type="project" value="InterPro"/>
</dbReference>
<evidence type="ECO:0000256" key="9">
    <source>
        <dbReference type="ARBA" id="ARBA00022557"/>
    </source>
</evidence>
<keyword evidence="18" id="KW-0548">Nucleotidyltransferase</keyword>
<keyword evidence="30" id="KW-1193">Eukaryotic host translation shutoff by virus</keyword>
<feature type="transmembrane region" description="Helical" evidence="69">
    <location>
        <begin position="3745"/>
        <end position="3769"/>
    </location>
</feature>
<dbReference type="PROSITE" id="PS51653">
    <property type="entry name" value="CV_ZBD"/>
    <property type="match status" value="1"/>
</dbReference>
<evidence type="ECO:0000256" key="8">
    <source>
        <dbReference type="ARBA" id="ARBA00022484"/>
    </source>
</evidence>
<keyword evidence="48" id="KW-1262">Eukaryotic host gene expression shutoff by virus</keyword>
<evidence type="ECO:0000256" key="63">
    <source>
        <dbReference type="PROSITE-ProRule" id="PRU01299"/>
    </source>
</evidence>
<comment type="catalytic activity">
    <reaction evidence="58">
        <text>a 5'-end (N(7)-methyl 5'-triphosphoguanosine)-ribonucleoside in mRNA + S-adenosyl-L-methionine = a 5'-end (N(7)-methyl 5'-triphosphoguanosine)-(2'-O-methyl-ribonucleoside) in mRNA + S-adenosyl-L-homocysteine + H(+)</text>
        <dbReference type="Rhea" id="RHEA:67020"/>
        <dbReference type="Rhea" id="RHEA-COMP:17167"/>
        <dbReference type="Rhea" id="RHEA-COMP:17168"/>
        <dbReference type="ChEBI" id="CHEBI:15378"/>
        <dbReference type="ChEBI" id="CHEBI:57856"/>
        <dbReference type="ChEBI" id="CHEBI:59789"/>
        <dbReference type="ChEBI" id="CHEBI:156461"/>
        <dbReference type="ChEBI" id="CHEBI:167609"/>
        <dbReference type="EC" id="2.1.1.57"/>
    </reaction>
</comment>
<proteinExistence type="evidence at protein level"/>
<dbReference type="PANTHER" id="PTHR43788">
    <property type="entry name" value="DNA2/NAM7 HELICASE FAMILY MEMBER"/>
    <property type="match status" value="1"/>
</dbReference>
<dbReference type="InterPro" id="IPR037227">
    <property type="entry name" value="EndoU-like"/>
</dbReference>
<feature type="domain" description="CoV Nsp2 N-terminal" evidence="95">
    <location>
        <begin position="178"/>
        <end position="449"/>
    </location>
</feature>
<dbReference type="GO" id="GO:0016829">
    <property type="term" value="F:lyase activity"/>
    <property type="evidence" value="ECO:0007669"/>
    <property type="project" value="UniProtKB-KW"/>
</dbReference>
<evidence type="ECO:0000256" key="60">
    <source>
        <dbReference type="PROSITE-ProRule" id="PRU01289"/>
    </source>
</evidence>
<evidence type="ECO:0000259" key="89">
    <source>
        <dbReference type="PROSITE" id="PS51953"/>
    </source>
</evidence>
<dbReference type="SUPFAM" id="SSF52540">
    <property type="entry name" value="P-loop containing nucleoside triphosphate hydrolases"/>
    <property type="match status" value="1"/>
</dbReference>
<evidence type="ECO:0000256" key="59">
    <source>
        <dbReference type="PROSITE-ProRule" id="PRU00444"/>
    </source>
</evidence>
<dbReference type="Pfam" id="PF20631">
    <property type="entry name" value="CoV_NSP13_1B"/>
    <property type="match status" value="1"/>
</dbReference>
<dbReference type="InterPro" id="IPR018995">
    <property type="entry name" value="RNA_synth_NSP10_CoV"/>
</dbReference>
<dbReference type="PROSITE" id="PS51953">
    <property type="entry name" value="NIV_EXON"/>
    <property type="match status" value="1"/>
</dbReference>
<evidence type="ECO:0000259" key="74">
    <source>
        <dbReference type="PROSITE" id="PS51653"/>
    </source>
</evidence>
<dbReference type="Gene3D" id="2.40.10.10">
    <property type="entry name" value="Trypsin-like serine proteases"/>
    <property type="match status" value="2"/>
</dbReference>
<dbReference type="SUPFAM" id="SSF52949">
    <property type="entry name" value="Macro domain-like"/>
    <property type="match status" value="1"/>
</dbReference>
<dbReference type="PROSITE" id="PS51943">
    <property type="entry name" value="COV_NSP3A_UBL"/>
    <property type="match status" value="1"/>
</dbReference>
<dbReference type="CDD" id="cd21560">
    <property type="entry name" value="betaCoV-Nsp6"/>
    <property type="match status" value="1"/>
</dbReference>
<evidence type="ECO:0000256" key="32">
    <source>
        <dbReference type="ARBA" id="ARBA00022833"/>
    </source>
</evidence>
<dbReference type="InterPro" id="IPR027417">
    <property type="entry name" value="P-loop_NTPase"/>
</dbReference>
<feature type="transmembrane region" description="Helical" evidence="69">
    <location>
        <begin position="3184"/>
        <end position="3206"/>
    </location>
</feature>
<evidence type="ECO:0000256" key="53">
    <source>
        <dbReference type="ARBA" id="ARBA00034511"/>
    </source>
</evidence>
<dbReference type="InterPro" id="IPR043503">
    <property type="entry name" value="PLpro_palm_finger_dom_CoV"/>
</dbReference>
<dbReference type="SUPFAM" id="SSF160099">
    <property type="entry name" value="SARS Nsp1-like"/>
    <property type="match status" value="1"/>
</dbReference>
<dbReference type="InterPro" id="IPR043472">
    <property type="entry name" value="Macro_dom-like"/>
</dbReference>
<evidence type="ECO:0000256" key="18">
    <source>
        <dbReference type="ARBA" id="ARBA00022695"/>
    </source>
</evidence>
<dbReference type="InterPro" id="IPR044343">
    <property type="entry name" value="NSP13_1B_dom_CoV"/>
</dbReference>
<feature type="domain" description="CV ZBD" evidence="74">
    <location>
        <begin position="5467"/>
        <end position="5579"/>
    </location>
</feature>
<evidence type="ECO:0000259" key="84">
    <source>
        <dbReference type="PROSITE" id="PS51948"/>
    </source>
</evidence>
<keyword evidence="42" id="KW-1072">Activation of host autophagy by virus</keyword>
<feature type="region of interest" description="Y3" evidence="65">
    <location>
        <begin position="2720"/>
        <end position="2801"/>
    </location>
</feature>
<feature type="region of interest" description="ZF1" evidence="65">
    <location>
        <begin position="2538"/>
        <end position="2551"/>
    </location>
</feature>
<dbReference type="Pfam" id="PF00680">
    <property type="entry name" value="RdRP_1"/>
    <property type="match status" value="1"/>
</dbReference>
<dbReference type="CDD" id="cd21827">
    <property type="entry name" value="betaCoV_Nsp7"/>
    <property type="match status" value="1"/>
</dbReference>
<dbReference type="Pfam" id="PF16348">
    <property type="entry name" value="CoV_NSP4_C"/>
    <property type="match status" value="1"/>
</dbReference>
<feature type="transmembrane region" description="Helical" evidence="69">
    <location>
        <begin position="2510"/>
        <end position="2533"/>
    </location>
</feature>
<dbReference type="InterPro" id="IPR009469">
    <property type="entry name" value="RdRp_N_CoV"/>
</dbReference>
<dbReference type="InterPro" id="IPR014828">
    <property type="entry name" value="NSP7_CoV"/>
</dbReference>
<evidence type="ECO:0000259" key="70">
    <source>
        <dbReference type="PROSITE" id="PS50507"/>
    </source>
</evidence>
<comment type="catalytic activity">
    <reaction evidence="57">
        <text>ATP + H2O = ADP + phosphate + H(+)</text>
        <dbReference type="Rhea" id="RHEA:13065"/>
        <dbReference type="ChEBI" id="CHEBI:15377"/>
        <dbReference type="ChEBI" id="CHEBI:15378"/>
        <dbReference type="ChEBI" id="CHEBI:30616"/>
        <dbReference type="ChEBI" id="CHEBI:43474"/>
        <dbReference type="ChEBI" id="CHEBI:456216"/>
        <dbReference type="EC" id="3.6.4.12"/>
    </reaction>
</comment>
<evidence type="ECO:0000256" key="28">
    <source>
        <dbReference type="ARBA" id="ARBA00022806"/>
    </source>
</evidence>
<dbReference type="CDD" id="cd23528">
    <property type="entry name" value="capping_2-OMTase_betaCoV_Nsp16"/>
    <property type="match status" value="1"/>
</dbReference>
<dbReference type="PROSITE" id="PS51949">
    <property type="entry name" value="COV_NSP7"/>
    <property type="match status" value="1"/>
</dbReference>
<evidence type="ECO:0000259" key="75">
    <source>
        <dbReference type="PROSITE" id="PS51657"/>
    </source>
</evidence>
<evidence type="ECO:0000256" key="22">
    <source>
        <dbReference type="ARBA" id="ARBA00022741"/>
    </source>
</evidence>
<evidence type="ECO:0000256" key="10">
    <source>
        <dbReference type="ARBA" id="ARBA00022581"/>
    </source>
</evidence>
<dbReference type="InterPro" id="IPR037204">
    <property type="entry name" value="NSP7_sf_CoV"/>
</dbReference>
<dbReference type="InterPro" id="IPR047570">
    <property type="entry name" value="NSP12_IF_CoV"/>
</dbReference>
<dbReference type="PROSITE" id="PS51951">
    <property type="entry name" value="COV_NSP9_SSRNA_BD"/>
    <property type="match status" value="1"/>
</dbReference>
<keyword evidence="16 63" id="KW-0808">Transferase</keyword>
<dbReference type="InterPro" id="IPR042570">
    <property type="entry name" value="NSP3_NAB_bCoV_sf"/>
</dbReference>
<feature type="domain" description="CoV Nsp2 C-terminal" evidence="96">
    <location>
        <begin position="685"/>
        <end position="814"/>
    </location>
</feature>
<feature type="active site" evidence="62">
    <location>
        <position position="6341"/>
    </location>
</feature>
<dbReference type="InterPro" id="IPR044315">
    <property type="entry name" value="NSP14_betaCoV"/>
</dbReference>
<dbReference type="GO" id="GO:0006351">
    <property type="term" value="P:DNA-templated transcription"/>
    <property type="evidence" value="ECO:0007669"/>
    <property type="project" value="InterPro"/>
</dbReference>
<dbReference type="InterPro" id="IPR043608">
    <property type="entry name" value="CoV_NSP15_M"/>
</dbReference>
<protein>
    <recommendedName>
        <fullName evidence="67">ORF1ab polyprotein</fullName>
    </recommendedName>
</protein>
<evidence type="ECO:0000256" key="69">
    <source>
        <dbReference type="SAM" id="Phobius"/>
    </source>
</evidence>
<feature type="transmembrane region" description="Helical" evidence="69">
    <location>
        <begin position="2354"/>
        <end position="2375"/>
    </location>
</feature>
<dbReference type="PROSITE" id="PS51954">
    <property type="entry name" value="COV_N7_MTASE"/>
    <property type="match status" value="1"/>
</dbReference>
<dbReference type="CDD" id="cd21589">
    <property type="entry name" value="betaCoV_RdRp"/>
    <property type="match status" value="1"/>
</dbReference>
<dbReference type="CDD" id="cd21666">
    <property type="entry name" value="betaCoV_Nsp5_Mpro"/>
    <property type="match status" value="1"/>
</dbReference>
<keyword evidence="11 63" id="KW-0489">Methyltransferase</keyword>
<evidence type="ECO:0000256" key="23">
    <source>
        <dbReference type="ARBA" id="ARBA00022758"/>
    </source>
</evidence>
<dbReference type="InterPro" id="IPR043477">
    <property type="entry name" value="Peptidase_C30_dom3_CoV"/>
</dbReference>
<dbReference type="InterPro" id="IPR043174">
    <property type="entry name" value="NSP15_middle_sf"/>
</dbReference>
<dbReference type="InterPro" id="IPR044367">
    <property type="entry name" value="NSP6_betaCoV"/>
</dbReference>
<feature type="domain" description="ExoN" evidence="89">
    <location>
        <begin position="6140"/>
        <end position="6355"/>
    </location>
</feature>
<comment type="function">
    <text evidence="55">Forms a primer, NSP9-pU, which is utilized by the polymerase for the initiation of RNA chains. Interacts with ribosome signal recognition particle RNA (SRP). Together with NSP8, suppress protein integration into the cell membrane, thereby disrupting host immune defenses.</text>
</comment>
<keyword evidence="27 64" id="KW-0378">Hydrolase</keyword>
<dbReference type="Gene3D" id="3.10.20.540">
    <property type="match status" value="1"/>
</dbReference>
<feature type="domain" description="RdRp Nsp7 cofactor" evidence="85">
    <location>
        <begin position="4004"/>
        <end position="4086"/>
    </location>
</feature>
<keyword evidence="24 64" id="KW-0255">Endonuclease</keyword>
<keyword evidence="37" id="KW-1127">Modulation of host ubiquitin pathway by viral deubiquitinase</keyword>
<evidence type="ECO:0000256" key="2">
    <source>
        <dbReference type="ARBA" id="ARBA00001936"/>
    </source>
</evidence>
<evidence type="ECO:0000256" key="52">
    <source>
        <dbReference type="ARBA" id="ARBA00034456"/>
    </source>
</evidence>
<dbReference type="CDD" id="cd21167">
    <property type="entry name" value="M_alpha_beta_cv_Nsp15-like"/>
    <property type="match status" value="1"/>
</dbReference>
<dbReference type="RefSeq" id="YP_009072438.1">
    <property type="nucleotide sequence ID" value="NC_025217.1"/>
</dbReference>
<evidence type="ECO:0000259" key="98">
    <source>
        <dbReference type="PROSITE" id="PS51993"/>
    </source>
</evidence>
<dbReference type="PROSITE" id="PS50507">
    <property type="entry name" value="RDRP_SSRNA_POS"/>
    <property type="match status" value="1"/>
</dbReference>
<evidence type="ECO:0000256" key="46">
    <source>
        <dbReference type="ARBA" id="ARBA00023208"/>
    </source>
</evidence>
<dbReference type="Pfam" id="PF19211">
    <property type="entry name" value="CoV_NSP2_N"/>
    <property type="match status" value="1"/>
</dbReference>
<dbReference type="Pfam" id="PF19217">
    <property type="entry name" value="CoV_NSP4_N"/>
    <property type="match status" value="1"/>
</dbReference>
<dbReference type="PROSITE" id="PS51657">
    <property type="entry name" value="PSRV_HELICASE"/>
    <property type="match status" value="1"/>
</dbReference>
<dbReference type="CDD" id="cd21876">
    <property type="entry name" value="betaCoV_Nsp1"/>
    <property type="match status" value="1"/>
</dbReference>
<dbReference type="InterPro" id="IPR046441">
    <property type="entry name" value="RdRp_CoV"/>
</dbReference>
<dbReference type="InterPro" id="IPR043606">
    <property type="entry name" value="CoV_NSP15_N"/>
</dbReference>
<dbReference type="Pfam" id="PF06478">
    <property type="entry name" value="CoV_RPol_N"/>
    <property type="match status" value="1"/>
</dbReference>
<evidence type="ECO:0000256" key="42">
    <source>
        <dbReference type="ARBA" id="ARBA00023050"/>
    </source>
</evidence>
<dbReference type="GO" id="GO:0004483">
    <property type="term" value="F:methyltransferase cap1 activity"/>
    <property type="evidence" value="ECO:0007669"/>
    <property type="project" value="UniProtKB-EC"/>
</dbReference>
<evidence type="ECO:0000256" key="62">
    <source>
        <dbReference type="PROSITE-ProRule" id="PRU01298"/>
    </source>
</evidence>
<evidence type="ECO:0000256" key="12">
    <source>
        <dbReference type="ARBA" id="ARBA00022616"/>
    </source>
</evidence>
<evidence type="ECO:0000256" key="19">
    <source>
        <dbReference type="ARBA" id="ARBA00022722"/>
    </source>
</evidence>
<dbReference type="GO" id="GO:0003968">
    <property type="term" value="F:RNA-directed RNA polymerase activity"/>
    <property type="evidence" value="ECO:0007669"/>
    <property type="project" value="UniProtKB-KW"/>
</dbReference>
<dbReference type="Pfam" id="PF05409">
    <property type="entry name" value="Peptidase_C30"/>
    <property type="match status" value="1"/>
</dbReference>
<evidence type="ECO:0000259" key="73">
    <source>
        <dbReference type="PROSITE" id="PS51442"/>
    </source>
</evidence>
<dbReference type="PROSITE" id="PS51993">
    <property type="entry name" value="COV_3ECTO"/>
    <property type="match status" value="1"/>
</dbReference>
<dbReference type="PDB" id="8PPK">
    <property type="method" value="EM"/>
    <property type="resolution" value="2.98 A"/>
    <property type="chains" value="j=1-174"/>
</dbReference>
<keyword evidence="14" id="KW-1130">Modulation of host ubiquitin pathway by virus</keyword>
<dbReference type="CDD" id="cd21901">
    <property type="entry name" value="alpha_betaCoV_Nsp10"/>
    <property type="match status" value="1"/>
</dbReference>
<dbReference type="InterPro" id="IPR048673">
    <property type="entry name" value="NSP13_stalk_CoV"/>
</dbReference>
<evidence type="ECO:0000259" key="88">
    <source>
        <dbReference type="PROSITE" id="PS51952"/>
    </source>
</evidence>
<dbReference type="InterPro" id="IPR014822">
    <property type="entry name" value="NSP9_CoV"/>
</dbReference>
<dbReference type="Pfam" id="PF13604">
    <property type="entry name" value="AAA_30"/>
    <property type="match status" value="1"/>
</dbReference>
<reference evidence="103" key="2">
    <citation type="journal article" date="2023" name="Mol. Cell">
        <title>Universal features of Nsp1-mediated translational shutdown by coronaviruses.</title>
        <authorList>
            <person name="Schubert K."/>
            <person name="Karousis E.D."/>
            <person name="Ban I."/>
            <person name="Lapointe C.P."/>
            <person name="Leibundgut M."/>
            <person name="Baumlin E."/>
            <person name="Kummerant E."/>
            <person name="Scaiola A."/>
            <person name="Schonhut T."/>
            <person name="Ziegelmuller J."/>
            <person name="Puglisi J.D."/>
            <person name="Muhlemann O."/>
            <person name="Ban N."/>
        </authorList>
    </citation>
    <scope>STRUCTURE BY ELECTRON MICROSCOPY (2.98 ANGSTROMS) OF 1-174</scope>
</reference>
<name>A0A088DIE1_9BETC</name>
<feature type="region of interest" description="ZF2" evidence="65">
    <location>
        <begin position="2584"/>
        <end position="2594"/>
    </location>
</feature>
<dbReference type="InterPro" id="IPR036333">
    <property type="entry name" value="NSP10_sf_CoV"/>
</dbReference>
<keyword evidence="20 65" id="KW-0479">Metal-binding</keyword>
<dbReference type="InterPro" id="IPR009003">
    <property type="entry name" value="Peptidase_S1_PA"/>
</dbReference>
<dbReference type="InterPro" id="IPR050534">
    <property type="entry name" value="Coronavir_polyprotein_1ab"/>
</dbReference>
<evidence type="ECO:0000259" key="85">
    <source>
        <dbReference type="PROSITE" id="PS51949"/>
    </source>
</evidence>
<evidence type="ECO:0000259" key="100">
    <source>
        <dbReference type="PROSITE" id="PS52000"/>
    </source>
</evidence>
<keyword evidence="40 69" id="KW-1133">Transmembrane helix</keyword>
<dbReference type="GO" id="GO:0039657">
    <property type="term" value="P:symbiont-mediated suppression of host gene expression"/>
    <property type="evidence" value="ECO:0007669"/>
    <property type="project" value="UniProtKB-KW"/>
</dbReference>
<dbReference type="InterPro" id="IPR038123">
    <property type="entry name" value="NSP4_C_sf_CoV"/>
</dbReference>
<keyword evidence="33 62" id="KW-0269">Exonuclease</keyword>
<dbReference type="GeneID" id="20522562"/>
<evidence type="ECO:0000256" key="31">
    <source>
        <dbReference type="ARBA" id="ARBA00022830"/>
    </source>
</evidence>
<dbReference type="GO" id="GO:0043139">
    <property type="term" value="F:5'-3' DNA helicase activity"/>
    <property type="evidence" value="ECO:0007669"/>
    <property type="project" value="TreeGrafter"/>
</dbReference>
<dbReference type="PROSITE" id="PS52000">
    <property type="entry name" value="COV_NSP12_IF"/>
    <property type="match status" value="1"/>
</dbReference>
<dbReference type="GO" id="GO:0005524">
    <property type="term" value="F:ATP binding"/>
    <property type="evidence" value="ECO:0007669"/>
    <property type="project" value="UniProtKB-KW"/>
</dbReference>
<evidence type="ECO:0000259" key="77">
    <source>
        <dbReference type="PROSITE" id="PS51941"/>
    </source>
</evidence>
<dbReference type="PROSITE" id="PS51991">
    <property type="entry name" value="COV_NSP2_C"/>
    <property type="match status" value="1"/>
</dbReference>
<dbReference type="SUPFAM" id="SSF140367">
    <property type="entry name" value="Coronavirus NSP7-like"/>
    <property type="match status" value="1"/>
</dbReference>
<dbReference type="PROSITE" id="PS51941">
    <property type="entry name" value="BCOV_NSP3C_M"/>
    <property type="match status" value="1"/>
</dbReference>
<dbReference type="SUPFAM" id="SSF53335">
    <property type="entry name" value="S-adenosyl-L-methionine-dependent methyltransferases"/>
    <property type="match status" value="1"/>
</dbReference>
<dbReference type="PROSITE" id="PS51961">
    <property type="entry name" value="AV_NSP11N_COV_NSP15M"/>
    <property type="match status" value="1"/>
</dbReference>
<dbReference type="Pfam" id="PF19212">
    <property type="entry name" value="CoV_NSP2_C"/>
    <property type="match status" value="1"/>
</dbReference>
<evidence type="ECO:0000259" key="86">
    <source>
        <dbReference type="PROSITE" id="PS51950"/>
    </source>
</evidence>
<dbReference type="PROSITE" id="PS51948">
    <property type="entry name" value="COV_NSP12_RDRP"/>
    <property type="match status" value="1"/>
</dbReference>
<dbReference type="InterPro" id="IPR013016">
    <property type="entry name" value="Peptidase_C16_CoV"/>
</dbReference>
<dbReference type="InterPro" id="IPR037230">
    <property type="entry name" value="NSP8_sf_CoV"/>
</dbReference>
<evidence type="ECO:0000256" key="36">
    <source>
        <dbReference type="ARBA" id="ARBA00022870"/>
    </source>
</evidence>
<dbReference type="CDD" id="cd21822">
    <property type="entry name" value="SARS-CoV-like_Nsp3_NAB"/>
    <property type="match status" value="1"/>
</dbReference>
<feature type="transmembrane region" description="Helical" evidence="69">
    <location>
        <begin position="3218"/>
        <end position="3241"/>
    </location>
</feature>
<dbReference type="InterPro" id="IPR024375">
    <property type="entry name" value="NSP3_bCoV"/>
</dbReference>
<dbReference type="CDD" id="cd21689">
    <property type="entry name" value="stalk_CoV_Nsp13-like"/>
    <property type="match status" value="1"/>
</dbReference>
<dbReference type="InterPro" id="IPR047566">
    <property type="entry name" value="CoV_NSP3_Y"/>
</dbReference>
<organism evidence="101 102">
    <name type="scientific">Bat Hp-betacoronavirus/Zhejiang2013</name>
    <dbReference type="NCBI Taxonomy" id="1541205"/>
    <lineage>
        <taxon>Viruses</taxon>
        <taxon>Riboviria</taxon>
        <taxon>Orthornavirae</taxon>
        <taxon>Pisuviricota</taxon>
        <taxon>Pisoniviricetes</taxon>
        <taxon>Nidovirales</taxon>
        <taxon>Cornidovirineae</taxon>
        <taxon>Coronaviridae</taxon>
        <taxon>Orthocoronavirinae</taxon>
        <taxon>Betacoronavirus</taxon>
        <taxon>Hibecovirus</taxon>
        <taxon>Betacoronavirus hipposideri</taxon>
        <taxon>Bat Hp-betacoronavirus Zhejiang2013</taxon>
    </lineage>
</organism>
<evidence type="ECO:0000256" key="13">
    <source>
        <dbReference type="ARBA" id="ARBA00022632"/>
    </source>
</evidence>
<evidence type="ECO:0000259" key="91">
    <source>
        <dbReference type="PROSITE" id="PS51955"/>
    </source>
</evidence>
<feature type="domain" description="(+)RNA virus helicase C-terminal" evidence="75">
    <location>
        <begin position="5718"/>
        <end position="6074"/>
    </location>
</feature>
<comment type="similarity">
    <text evidence="7 61">Belongs to the coronaviruses polyprotein 1ab family.</text>
</comment>
<dbReference type="PROSITE" id="PS51952">
    <property type="entry name" value="COV_EXON_MTASE_COACT"/>
    <property type="match status" value="1"/>
</dbReference>
<dbReference type="PROSITE" id="PS51989">
    <property type="entry name" value="COV_NSP2_N"/>
    <property type="match status" value="1"/>
</dbReference>
<dbReference type="SUPFAM" id="SSF144246">
    <property type="entry name" value="Coronavirus NSP10-like"/>
    <property type="match status" value="1"/>
</dbReference>
<dbReference type="SUPFAM" id="SSF159936">
    <property type="entry name" value="NSP3A-like"/>
    <property type="match status" value="1"/>
</dbReference>
<dbReference type="GO" id="GO:0039595">
    <property type="term" value="P:symbiont-mediated degradation of host mRNA"/>
    <property type="evidence" value="ECO:0007669"/>
    <property type="project" value="UniProtKB-KW"/>
</dbReference>
<feature type="domain" description="Macro" evidence="72">
    <location>
        <begin position="1171"/>
        <end position="1340"/>
    </location>
</feature>
<dbReference type="GO" id="GO:0008270">
    <property type="term" value="F:zinc ion binding"/>
    <property type="evidence" value="ECO:0007669"/>
    <property type="project" value="UniProtKB-UniRule"/>
</dbReference>
<evidence type="ECO:0000256" key="6">
    <source>
        <dbReference type="ARBA" id="ARBA00004452"/>
    </source>
</evidence>
<evidence type="ECO:0000256" key="25">
    <source>
        <dbReference type="ARBA" id="ARBA00022771"/>
    </source>
</evidence>
<dbReference type="GO" id="GO:0044172">
    <property type="term" value="C:host cell endoplasmic reticulum-Golgi intermediate compartment"/>
    <property type="evidence" value="ECO:0007669"/>
    <property type="project" value="UniProtKB-SubCell"/>
</dbReference>
<feature type="active site" evidence="62">
    <location>
        <position position="6259"/>
    </location>
</feature>
<dbReference type="Pfam" id="PF19216">
    <property type="entry name" value="CoV_NSP15_M"/>
    <property type="match status" value="1"/>
</dbReference>
<evidence type="ECO:0000256" key="11">
    <source>
        <dbReference type="ARBA" id="ARBA00022603"/>
    </source>
</evidence>
<keyword evidence="32 65" id="KW-0862">Zinc</keyword>
<keyword evidence="25 59" id="KW-0863">Zinc-finger</keyword>
<dbReference type="InterPro" id="IPR038083">
    <property type="entry name" value="NSP3A-like"/>
</dbReference>
<dbReference type="PROSITE" id="PS51947">
    <property type="entry name" value="NIRAN"/>
    <property type="match status" value="1"/>
</dbReference>
<evidence type="ECO:0000256" key="38">
    <source>
        <dbReference type="ARBA" id="ARBA00022884"/>
    </source>
</evidence>
<dbReference type="FunFam" id="3.40.50.300:FF:001105">
    <property type="entry name" value="Orf1ab polyprotein"/>
    <property type="match status" value="1"/>
</dbReference>
<dbReference type="InterPro" id="IPR027352">
    <property type="entry name" value="NSP13_ZBD_CoV-like"/>
</dbReference>
<dbReference type="Pfam" id="PF19213">
    <property type="entry name" value="CoV_NSP6"/>
    <property type="match status" value="1"/>
</dbReference>
<feature type="active site" evidence="62">
    <location>
        <position position="6336"/>
    </location>
</feature>
<dbReference type="InterPro" id="IPR043613">
    <property type="entry name" value="CoV_NSP2_C"/>
</dbReference>
<evidence type="ECO:0000256" key="51">
    <source>
        <dbReference type="ARBA" id="ARBA00024600"/>
    </source>
</evidence>
<dbReference type="CDD" id="cd21563">
    <property type="entry name" value="Macro_cv_SUD-M_Nsp3-like"/>
    <property type="match status" value="1"/>
</dbReference>
<feature type="transmembrane region" description="Helical" evidence="69">
    <location>
        <begin position="3776"/>
        <end position="3797"/>
    </location>
</feature>
<feature type="domain" description="G2M" evidence="99">
    <location>
        <begin position="2162"/>
        <end position="2277"/>
    </location>
</feature>
<dbReference type="InterPro" id="IPR044389">
    <property type="entry name" value="NSP2_SARS-CoV-like"/>
</dbReference>
<feature type="domain" description="DPUP" evidence="78">
    <location>
        <begin position="1606"/>
        <end position="1676"/>
    </location>
</feature>
<evidence type="ECO:0000256" key="29">
    <source>
        <dbReference type="ARBA" id="ARBA00022807"/>
    </source>
</evidence>
<evidence type="ECO:0000256" key="21">
    <source>
        <dbReference type="ARBA" id="ARBA00022737"/>
    </source>
</evidence>
<comment type="catalytic activity">
    <reaction evidence="1">
        <text>Thiol-dependent hydrolysis of ester, thioester, amide, peptide and isopeptide bonds formed by the C-terminal Gly of ubiquitin (a 76-residue protein attached to proteins as an intracellular targeting signal).</text>
        <dbReference type="EC" id="3.4.19.12"/>
    </reaction>
</comment>
<evidence type="ECO:0000256" key="39">
    <source>
        <dbReference type="ARBA" id="ARBA00022953"/>
    </source>
</evidence>
<feature type="transmembrane region" description="Helical" evidence="69">
    <location>
        <begin position="3720"/>
        <end position="3739"/>
    </location>
</feature>
<dbReference type="CDD" id="cd21161">
    <property type="entry name" value="NendoU_cv_Nsp15-like"/>
    <property type="match status" value="1"/>
</dbReference>
<dbReference type="Pfam" id="PF20632">
    <property type="entry name" value="CoV_NSP13_ZBD"/>
    <property type="match status" value="1"/>
</dbReference>
<dbReference type="Pfam" id="PF19219">
    <property type="entry name" value="CoV_NSP15_N"/>
    <property type="match status" value="1"/>
</dbReference>
<feature type="transmembrane region" description="Helical" evidence="69">
    <location>
        <begin position="3261"/>
        <end position="3286"/>
    </location>
</feature>
<dbReference type="InterPro" id="IPR043615">
    <property type="entry name" value="NSP2_N_CoV"/>
</dbReference>
<dbReference type="Pfam" id="PF11633">
    <property type="entry name" value="bCoV_SUD_M"/>
    <property type="match status" value="1"/>
</dbReference>
<dbReference type="SMART" id="SM00506">
    <property type="entry name" value="A1pp"/>
    <property type="match status" value="1"/>
</dbReference>
<evidence type="ECO:0000256" key="65">
    <source>
        <dbReference type="PROSITE-ProRule" id="PRU01336"/>
    </source>
</evidence>
<dbReference type="GO" id="GO:0039502">
    <property type="term" value="P:symbiont-mediated suppression of host type I interferon-mediated signaling pathway"/>
    <property type="evidence" value="ECO:0007669"/>
    <property type="project" value="UniProtKB-KW"/>
</dbReference>
<dbReference type="CDD" id="cd21831">
    <property type="entry name" value="betaCoV_Nsp8"/>
    <property type="match status" value="1"/>
</dbReference>
<dbReference type="GO" id="GO:0044220">
    <property type="term" value="C:host cell perinuclear region of cytoplasm"/>
    <property type="evidence" value="ECO:0007669"/>
    <property type="project" value="UniProtKB-SubCell"/>
</dbReference>
<feature type="domain" description="CoV Nsp3 Y" evidence="97">
    <location>
        <begin position="2534"/>
        <end position="2902"/>
    </location>
</feature>
<evidence type="ECO:0000256" key="14">
    <source>
        <dbReference type="ARBA" id="ARBA00022662"/>
    </source>
</evidence>
<evidence type="ECO:0000313" key="101">
    <source>
        <dbReference type="EMBL" id="AIL94214.1"/>
    </source>
</evidence>
<dbReference type="CDD" id="cd21516">
    <property type="entry name" value="betaCoV_Nsp2_SARS-like"/>
    <property type="match status" value="1"/>
</dbReference>
<dbReference type="SUPFAM" id="SSF56672">
    <property type="entry name" value="DNA/RNA polymerases"/>
    <property type="match status" value="1"/>
</dbReference>
<feature type="domain" description="Nucleic acid-binding" evidence="81">
    <location>
        <begin position="2032"/>
        <end position="2149"/>
    </location>
</feature>
<dbReference type="Pfam" id="PF16251">
    <property type="entry name" value="bCoV_NAB"/>
    <property type="match status" value="1"/>
</dbReference>
<evidence type="ECO:0000256" key="34">
    <source>
        <dbReference type="ARBA" id="ARBA00022840"/>
    </source>
</evidence>
<dbReference type="InterPro" id="IPR044401">
    <property type="entry name" value="NSP15_NendoU_CoV"/>
</dbReference>
<dbReference type="PROSITE" id="PS51960">
    <property type="entry name" value="COV_NSP15_NTD"/>
    <property type="match status" value="1"/>
</dbReference>
<evidence type="ECO:0000256" key="17">
    <source>
        <dbReference type="ARBA" id="ARBA00022692"/>
    </source>
</evidence>
<dbReference type="InterPro" id="IPR046440">
    <property type="entry name" value="AV_NSP11N_COV_NSP15M"/>
</dbReference>
<dbReference type="SMR" id="A0A088DIE1"/>
<dbReference type="Gene3D" id="1.10.1840.10">
    <property type="entry name" value="main proteinase (3clpro) structure, domain 3"/>
    <property type="match status" value="1"/>
</dbReference>
<dbReference type="Proteomes" id="UP000127207">
    <property type="component" value="Segment"/>
</dbReference>
<dbReference type="GO" id="GO:0039648">
    <property type="term" value="P:symbiont-mediated perturbation of host ubiquitin-like protein modification"/>
    <property type="evidence" value="ECO:0007669"/>
    <property type="project" value="UniProtKB-KW"/>
</dbReference>
<evidence type="ECO:0000256" key="41">
    <source>
        <dbReference type="ARBA" id="ARBA00022995"/>
    </source>
</evidence>
<feature type="region of interest" description="Y1" evidence="65">
    <location>
        <begin position="2534"/>
        <end position="2624"/>
    </location>
</feature>
<evidence type="ECO:0000256" key="15">
    <source>
        <dbReference type="ARBA" id="ARBA00022670"/>
    </source>
</evidence>
<feature type="active site" evidence="64">
    <location>
        <position position="6836"/>
    </location>
</feature>
<keyword evidence="50" id="KW-0899">Viral immunoevasion</keyword>
<feature type="domain" description="NendoU" evidence="92">
    <location>
        <begin position="6806"/>
        <end position="6945"/>
    </location>
</feature>
<sequence length="7247" mass="809821">MCSKGYELNQKTHFSVELPWIQIGENPIKPWSVTPAEALNTVYAAIAEGKAAFIPPFKGMHKYLPELCVFLVRNHGNPTRPFDLQELAVREGDVNYGRSGETVGAIVPLDGQEPYGTITIQLRRRGKNAGGVYAWTNTRDTVTDDLVHEPIDLYTEDPKGKHAQGNLRKFLTGGNDFHRYVDNYYCTGDGKPLPCIVTLLEKAGHANKPLDDAMDYLRGLNRMGQPCRDHDHERVWEVERDNAPYPEQSLFSISAIKTLGEIPHCVFAPDCAVKVMKPRKVKRGADGFMTKLRRVYNINGFDEVKPMALCALHYCEDCGMEMWCHSNFEEAYCPCGKIYTNTPCTLTSAGYVVEGSVVAMPCDACKSDSDHSNGTFYDSCKYLAEDKAEPGNRENFVYFGGCCFAYVGCRNGNAIWVPRAHSDIGNNHSGIVGADVALLNDDLKAIVAQEVIPVVIPEDFKVNETVVALVAAVSGSVDQFIKNCKGLTAETFKCLLEASGKFRVTVDHVIDGCICVATDSAVTALEPALAFCTAANIMYRTLVATSVVISAHTLDALAQRVRDACKHVHPQAMRLLNTLNEYVDYSTNSTLVLCHDVINLPIVLGDILDRLFCGCKKIVESVTTWLYNFSISTIDTIFDLKAFISLIVRNKYKFVKGKFVLLAKNVSSVVQSVVAYLNNVISAFYQQVQFAGTYVGAFEIHQTLLELGGAIYTRVQVAANSIQDLVLPSTVSKKELTFVDGHAIDTELTSEEVTVLEGIVEQLDTDTNKIAGDSIKGDLVTVNNCVFVRFGDGNLSPATTDCQATKGVFKLKGGNPDKVKTVTFGENEVKEITPYITVNVKYTVHDLLDKILNVRLPSFTVEKGLTLQELTAVVEDAVVTQLEAMRAILLEAGVDIDIDDLIDSPYYMFDNAGDSVIGPVMYFSNQQPVDSDELTTASETEEVVEDAKHAATKRSSQDWLDDSCSEDDCEEEDAVTEAESAADSAPALVVVIEEPKSTVSSVSEEPKFPLPEQCSVETHIVVDDTNSKRLLWSDMVEATCGSATDGNEGTVGEVDTCAVAVNRDNTPSTQSIVTVSPQREVHHYVVTEEKWDEHVCGSCKPCEIPLSVKAKRVNQNSVNCGEKAVVTVNSTTVFNTPVPREVEAKTANEQPKVDSTTVAKVTRTKSGHSQEFKPKGYTKLTDNVYIKCADIVEEARNTKPPILVNAANCKLKHGGGVAGAIRKAVGNSIQEDSDLYIKENGAIPVGGAALLPGYNLATNILHVVGPNITMNEDSSLIVNAYSNLNSFSTVVTPLLSAGIFGMKPIDSLTALLSTCKKTVYVVVNDKTIFDACCSHINNKDVKTPSKPVYMMGEVEVFCSTKVAYCNQDKEFCPGTSTLFKPEQLDEIRLKLPEDFLIGDCHKVDDVYVLCIPDRRKGQDLTGFKGLKQLKKVTAASCLPGQGKFGFTIQDVTPLMTACPDIYLVKTSVDNDVQLLCPTVTYNVKQMLARAKQEKLLMCVNIDNKSFTRNVVHLAKNFQHKPGCQTVDGYEFYCYTEKQPLSSIIDELNALGKDIITTPLGCITHQLSLPESAAKMRALKCKFLAVCTSPGAEKQFCAAFTAASSSTEEELFMADCVSNGSYMDWIVINKADGDTIHFLQRDEDIIDYHTSTNKFSMSGVSGLVFKDVKILKRYLEKTKPMLKEVTVYTTVDGTNVNTKILICSKSFGSQLGTCYIDGEDVTSVFPTKQHEGKIVNITQVDDVTSSQVKEYYGVEDTSFLTRYNSALMHVNRWSFAEVPSTGIFCIKWVANNCYLNAAILMLQQLNVEYETPAVREAAFEMRAGKPQRFVALMIAYLKATIGHTGDAREAVRTMLSHAKVQGERHFVMMCKKCGIRRSQFHGLDAVMCFTTNTQLSDFLSGDEAGCTCGDIVPVYQTHIRVPFLILSTTEPKMQMLNCEDTKFLCANNYMGTLSSGHYTHVFNKTLLYSVNGTRVTKMSETTTAVADAVYKDIKYDTEDQFVTYRLDGVWCHEKNPDLSVYYKSGSDYYTSAPIDLTPTEPLSGAEYDNFHLKLVGTLDDNKVKFVQEFNHMVKYDKTKPTRPVTISFYPEMEGDVVALSADKLQQHFKKGAKFGSKFIVWHTGYKITRDLVKPNMAAMRCITTSKPVTTQNSFQALSVEPLPETKHSEHELATEQKPILKLRTEKPVVTAAVTIIPAPKNADAPVLIESLTTDDALAMYVKGTRDFVVNKANSLSKLFGINTIEQNGVDALNMCYDRLAVFDYVKPFLTVTKTASDVTIKAGKVACSLLQRTVPLLYALVVSYLVPLFTRTKQRVSVKVPMVLTKNTCRSVFGLLMNGVANYFTSPKFKSCVRVFALATCIAAILYMAMFVYLFFDIWLSKANVWTDVQTLKDNFGLGTVCDKFQTAYNNSGIYDATEYCTGKSFMCSLCLRGMDSLNFYTELSTSQKTVSWSSFDFSNINTAAEWCLAYLLYTKMFVVLLATAIFQWFAVYFGLYLTQSSWLMWTMVRVISLVPTSILVRMYIYCASFYFVYRAYVHVVSGCQDTRCLMCYKRNLARRVECHTVVQGSRKSFYVHANGGTGFCEKHAWNCINCDSYGPGNTFICDEVAVDLSTTFKRPVKPTDKSHYFVDSVEVKDTFVHLYYSKNDTRVYDRYPLSVFSSVDFLKLANIKTMPSTNVLVFDASNKTEENTTVAASVYYSQLCCQPMLLIEQKLLSNIGDATEVSKKMLDAYIEKFMSTFGVTMEKLKTFVSAAKNSLNDGVPLEKVLKEFVAAAKQNCAETDVEADSIVNALQLTFKDDVDITKDSYNDFVLTYNKVDSMTPYDLGVCIEVGARHVNANVAKANAAALIWNIDHYLLLSESFRRQIRSSARKNGLQFKLTCSKNRQVTPFLTTKIMFSGGATYTTWLKRLLKVAMVMLLVCCILYCLLPSFKSQPLNMYSDEIIDFKVIEDGSLRDITADDTCFSNKHSSFVSWLSRNGFKMTTTSRHCPITVAVVAKKVGDVIPSLPGVVTRVLVRGQIMHFLARVFSAAANICYTPGTLIEYEDFLTSACVLPAECTIFKDSNGIAVPYCYDVNALQGSLPYSSLKHDVLYQLVDNSFIKFPKVLVEGAFRIVRTMTTQYCRHGVCEDSMAGLCLSLRGSWVLNNPYYTSQSGVYCGNDVVDLLMNILAPMFRPAGGMDITSSIVAGGILSLVITVVAYYILKLRRAFGDYQQVVVVNTLAFLCSFLVLCVSTQYPVLPTVYSILYFYMSLYMANEVSFIMHCSWCVMFVPIVPFWCTAVYITMTCSKHVYWFFQTFCKKNVVVHDATFSSFAEAALSTFMITRDVYVKLRAEAFLSAAQYNRYLSMFNRYKYFSGSMDTESYREAACCHLAKAMKDFSEQGSDILYQPPSCSLASAVLQSGIRKMSCPTGKVERCMVRVTCGTMTLNGLWLDNTVYCPRHVMCTPEELLAPDYDSILLRKATHSFTVQYGTAYLKVVSYKMTGSVLQLGVDQINPETPKYKFVRAKPGATFSVLACYNGMPAGVYQVAMRPNHTIKGSFLNGSCGSVGYTLGYDRVEFCYMHHMELPTGVHTGTDLEGTFYGDFVDRQTSQSAGSDNTLTLNVLAWLYAAVINGERWFIVPQTCALTDFNTAVLKYGYQSLTEDGVAALDPLVAQTGISVQTMCASLKDLLVHGMRGRCILSSPTLEDEFTPFDIVRQCSGVTLQSTVRSVSSKFFQWMLMTALTFTILFLQLWEMSIFSWFAMHATIPVVILLMGVSAFVTMLVKHKHAFTTLFLMPTLAVVFYYNCIYVPEHWLIEMVSKYVDLTDTIQLFYGYSIRELIALFAVVIAMSVLSLRIVYDDNTRRVWLATNVLTWLYRLYAGTTVEKAMAYWALLMSLTTNYSGCVTVIMFAAKGVTTLIYYQFPFLGLLIAEFKFLMLVYTCIGYLCCVYYGIFCMLNKYLRCTFGVYPYLVSTQEFRYMNSQGLTPPTNSWDALKMNIKLSGVGGVPCIKVSNVQSKMSDIKCTSVVLLSVLQQLRIEANSRIWSLCVTLHNDILLAKDATEAFEKLTTLLSVLLSMPGAVDLTKLCDDVFENPAILQAVSNEFNNLPTFVEYECAQKAYDEALANGEGPIVLKQLKKAVNCAKSAFERDAAVARKLERMADLAMTQMYKEARAEDKRARVTSAMQSMLFSMLRRLDNDALNNIITNARDGCVPLNVIPMLASSKLLIVVPDISVYNNTVEGTLLTYAGAVWDVVQVTDADNKPIAMGDITIDTAPTLAWPLVLSAVRRVSATKLQNNELAPQLLNQKAVTGGSEQNICDQPALAYYNTVQGKHVILAVVSDHDGLRWTRVDKSDGNGIVMIELDPPCRFITQTSSGPKVKYLYFIKGLNNLCRGMVLGTVAATVRLQAGKPTEVAANSKCLTFCAFAVDPEKAYFDFVNSGGQPLNNCVRVLCTHTGTGRAITADPEATADQESYGGSSCCLYCRCHISHPSHNGLCKYKGKYVQIPNVCTNDPVGFLLKNTVCNVCACWIGYGCNCDTLRQPVLHAADDSFLNRVRGVSAARLTPCGSGLSTDVVVRAFDLYNSKIGGFGLRYKGNCCRFQEIDEDGKALDSFFIVKRHTEDNFKLEQEMYDLLKDSGVVAVHDFFHFRVEGRMEPHITRQRLTKYTMADLVYAFRHFDENSCEVLKEILVTYNCCGSDYFEKKDWYDYVENPDILNVYARLGERIRCNLLKTVKFCDAMKRHGIVGVLTLDNQDLNGNWCDFGDFVRGFPGNGVPVVDSYYSLLMPLMTMTKMLEAETHVDCDLTKDHVKWDLLQYDYTEHRLNLHQKYFKYWDMPYHPNCQSCPDDRCILHCANFNVLYSTTIPQTSFGPIVKRIYVDGVPFVVSAGYHYKELGVVMNQDIHVHNARLSLRELLVYAADPAMHAASGTLLLDKRTTCFSVASLTNTVSFQTVKPGNFNKDFYDFAVSKGFFKEGSSVDLKHFFFAQDGNAAITDYSYYRYNLPTMCDIKQLLFTMEVVDKYFDCYDGGCLNANQVVVNSLDKSAGFPFNKWGKARLYYESLSYEDQDALFAYTKRNVLPTITQMNLKYAISAKNRARTVAGVSICSTMTNRQFHQKMLKSIAATRNVSVVIGTTKFYGGWNNMLKTLYADVDNAQLMGWDYPKCDRAMPNMLRIFASLILARKHNTCCNVSERYYRLANECAQVLSEMVLCGGALYVKPGGTSSGDATTAYANSVFNICQAVTANISALLAANGNKIVDVYIRDLQRKLYANVYRSVHVDYKFVDEYYAFLRKHFSMMILSDDGVVCYNSDYVARGYIAGIKDFKQVLYYQNNVFMSEAKCWVEPDLTKGPHEFCSQHTMLVEHNGEQVYLPYPDPSRILGACCFVDDVVKTDGTIMIERFVALAIDAYPLTKHENPEYKQVFYLLLQYIKKLHEELTGHLLDMYSVMISGDNAQRYWEEDFYEAMYTQSVTLQAVGACVLCNSQTSLRCGDCIRRPFLCCKCCYDHVLSTPHKLVLSVSPYVCNAPGCEVTDVTQLYLGGMSYFCKSHKPPISFPLCANGQVFGLYKNTCVGSINVADFNAIATCDWSSSGDYVLANTTTERLKLFAAETLKAVEETAKQSYGVAVVREVVSDKEVILRWEADKPRPPLNRNYVFTGYRITKNSKTQIGEYTFEKSDYGDSVLYKASTTYKLQVGDYFVLTSHSVLPLSAPTLLPQETYTRIVGLYPTFNIPDDYAGNVVNYQKIGMAKYTTVQGPPGTGKSHLAIGVAVYYPTARIVYTACSHAAVDALCEKAFRTLPISKCSRIVPAKARVECFDKFKVNDGTAQYVFSTINALPETSTDVLVVDEVSMCTNYDLSIINARVRAKHIVYVGDPAQLPAPRTLLTRGSLEPENFNSVCRLMKTLGPDIFLGVCRRCPKEIVDTVSELVYENKLKAHKPESGQCFKMFYKGTVTHDVSSAINRPQVGVVREFLSRNPQWKKAVFISPYNSQNAVASKILGLQTQTVDSSQGSEYDYVIFAQTTDTAHSCNVNRFNVAITRAKKGILCIMSDPDMFERLKFVELAVPSRSQIRLQATEITGLFKDCSKLITGLSPAMAPTYMAVDDKFKTNGGLCVHLPGIEKEVSYRRLISMMGFKLDYSVQDYPRLFITRDEAIKQVRAWVGFDVEGAHATKDAVGTNVPLQLGFSTGINFVATPTGFVDTETGTECCRIFAKPPPGEQFKHLIPLMHRGMPWNIVRARIVQMMSDTLKGVTDRVVLVTWAHGFELTSMQYFCKLGRERTCCMCAERATCYSSVHDNFGCWHHCTGFDYLYNPFIVDVQQWGYSGNLQSNHDNHCSVHSGAHVASSDAIMTRCLAIYDCFVKEVHWDIEYPFIADEEFINKSCRKVQNMVARAALLGDKFGTIHDIGNPKALKCVLDAEVNWKFYDAKPVAGRAHKVETLYYQYEVHKDQFQDGVCMFWNCNVDHYPKNSIVCRFDTRSLSKLNLPGCDGGSLYVNKHAFHTPAFQKSAFTDLQQLPFFFYSDTECDSTGQQVVADINYVPLKSNVCITRCNLGGAVCKKHANEYREYLTCYNAVIEAGFSLWIYKWFNIYNLWSTFTKLQGLENVAYNVVNKGHFDGTQGEIPTAVIGDKVFVKREGVDVCVFTNNTTLPTNVAFELYAKRNVNPVPEVKLLRNIGVDICNGFTLWDYEQQAPVFNSTIGVCKYTDIAAKFSEKNCKPLTILFDARLSGHIDQFCNADNAVLYSDYPIKRLQGSKGPEHCSINGVIVNSTPDGGEKPAINCTFYFYKRENGQLVNVGNSYFTQSRVKSSFEPRTTMERDFLELDMHGFIQRYNLEKYAFEHIVYGDFSHKQIGGLHLLIGLIKRCNESTIDIEEFLTMDSTIHNYFVTDQNTGSSKAVCSVIDLLLDDFVEIIKSQDLTVVSKVVKVFIDFRDFDFMLWCKDGVVQTFYPRLQSSSEWQPGQSMPRLYKIQTMCMEKCELLNYGQPPKLPNGILMNVAKYTQLCQYLNKTTIAVPAKMRVIHFGAGSEKGIAPGSTVLKQWLPKDAILVDNDLNDFASDADVTIIGNCVTFHTETKWDLLVSDMYDCDFKSTTMGENYSKDSFFPYLCGFIKNKLSIGGSVAIKITEHSWSADLYNLMGHFAWWTAFCTNVNASSSEAYLIGVNYVGKEVEKIDGNIMHANYIFWRNYSPFNVSNYSLFDMSKFALKAKGTPVMSLKKEQINEMVLGLVEKGRLLIRDTNSFVLTNDMMVNC</sequence>
<dbReference type="GO" id="GO:0004482">
    <property type="term" value="F:mRNA 5'-cap (guanine-N7-)-methyltransferase activity"/>
    <property type="evidence" value="ECO:0007669"/>
    <property type="project" value="InterPro"/>
</dbReference>
<feature type="region of interest" description="CoV-Y" evidence="65">
    <location>
        <begin position="2625"/>
        <end position="2902"/>
    </location>
</feature>
<evidence type="ECO:0000256" key="5">
    <source>
        <dbReference type="ARBA" id="ARBA00004407"/>
    </source>
</evidence>
<keyword evidence="13" id="KW-1090">Inhibition of host innate immune response by virus</keyword>